<evidence type="ECO:0000313" key="2">
    <source>
        <dbReference type="Proteomes" id="UP000698800"/>
    </source>
</evidence>
<dbReference type="OrthoDB" id="5236983at2759"/>
<keyword evidence="2" id="KW-1185">Reference proteome</keyword>
<dbReference type="AlphaFoldDB" id="A0A9P8I7E8"/>
<evidence type="ECO:0000313" key="1">
    <source>
        <dbReference type="EMBL" id="KAH0543851.1"/>
    </source>
</evidence>
<comment type="caution">
    <text evidence="1">The sequence shown here is derived from an EMBL/GenBank/DDBJ whole genome shotgun (WGS) entry which is preliminary data.</text>
</comment>
<sequence length="121" mass="13675">MIARDLFGLKLSEKVDANSGTKYRISQADPDAFQERYCEPVYQDKMEIKPATDLALSALKERPTVAQEYSLARLKEVELPSLWGEDVVFKIFNDLDLLFFRYGITPTSHGPRAVACGTMPE</sequence>
<gene>
    <name evidence="1" type="ORF">FGG08_001890</name>
</gene>
<protein>
    <submittedName>
        <fullName evidence="1">Uncharacterized protein</fullName>
    </submittedName>
</protein>
<name>A0A9P8I7E8_9PEZI</name>
<proteinExistence type="predicted"/>
<reference evidence="1" key="1">
    <citation type="submission" date="2021-03" db="EMBL/GenBank/DDBJ databases">
        <title>Comparative genomics and phylogenomic investigation of the class Geoglossomycetes provide insights into ecological specialization and systematics.</title>
        <authorList>
            <person name="Melie T."/>
            <person name="Pirro S."/>
            <person name="Miller A.N."/>
            <person name="Quandt A."/>
        </authorList>
    </citation>
    <scope>NUCLEOTIDE SEQUENCE</scope>
    <source>
        <strain evidence="1">GBOQ0MN5Z8</strain>
    </source>
</reference>
<dbReference type="EMBL" id="JAGHQL010000026">
    <property type="protein sequence ID" value="KAH0543851.1"/>
    <property type="molecule type" value="Genomic_DNA"/>
</dbReference>
<dbReference type="Proteomes" id="UP000698800">
    <property type="component" value="Unassembled WGS sequence"/>
</dbReference>
<organism evidence="1 2">
    <name type="scientific">Glutinoglossum americanum</name>
    <dbReference type="NCBI Taxonomy" id="1670608"/>
    <lineage>
        <taxon>Eukaryota</taxon>
        <taxon>Fungi</taxon>
        <taxon>Dikarya</taxon>
        <taxon>Ascomycota</taxon>
        <taxon>Pezizomycotina</taxon>
        <taxon>Geoglossomycetes</taxon>
        <taxon>Geoglossales</taxon>
        <taxon>Geoglossaceae</taxon>
        <taxon>Glutinoglossum</taxon>
    </lineage>
</organism>
<accession>A0A9P8I7E8</accession>